<proteinExistence type="predicted"/>
<reference evidence="1" key="3">
    <citation type="submission" date="2025-09" db="UniProtKB">
        <authorList>
            <consortium name="Ensembl"/>
        </authorList>
    </citation>
    <scope>IDENTIFICATION</scope>
</reference>
<dbReference type="Ensembl" id="ENSMFAT00000102021.1">
    <property type="protein sequence ID" value="ENSMFAP00000063508.1"/>
    <property type="gene ID" value="ENSMFAG00000063090.1"/>
</dbReference>
<evidence type="ECO:0000313" key="2">
    <source>
        <dbReference type="Proteomes" id="UP000233100"/>
    </source>
</evidence>
<reference evidence="1" key="2">
    <citation type="submission" date="2025-08" db="UniProtKB">
        <authorList>
            <consortium name="Ensembl"/>
        </authorList>
    </citation>
    <scope>IDENTIFICATION</scope>
</reference>
<organism evidence="1 2">
    <name type="scientific">Macaca fascicularis</name>
    <name type="common">Crab-eating macaque</name>
    <name type="synonym">Cynomolgus monkey</name>
    <dbReference type="NCBI Taxonomy" id="9541"/>
    <lineage>
        <taxon>Eukaryota</taxon>
        <taxon>Metazoa</taxon>
        <taxon>Chordata</taxon>
        <taxon>Craniata</taxon>
        <taxon>Vertebrata</taxon>
        <taxon>Euteleostomi</taxon>
        <taxon>Mammalia</taxon>
        <taxon>Eutheria</taxon>
        <taxon>Euarchontoglires</taxon>
        <taxon>Primates</taxon>
        <taxon>Haplorrhini</taxon>
        <taxon>Catarrhini</taxon>
        <taxon>Cercopithecidae</taxon>
        <taxon>Cercopithecinae</taxon>
        <taxon>Macaca</taxon>
    </lineage>
</organism>
<protein>
    <submittedName>
        <fullName evidence="1">Uncharacterized protein</fullName>
    </submittedName>
</protein>
<dbReference type="AlphaFoldDB" id="A0A7N9DAC2"/>
<keyword evidence="2" id="KW-1185">Reference proteome</keyword>
<sequence length="138" mass="15942">MRTAWERPASMIQLPPTRSLPSHVGIVGATIQDEIWVGTQPNHITYTTKLYPNHLGHMSSELPEAVSWVHPYPWQIHFLNRLRPVSDTFGLPVIALLEKRVLNQIPRESSWISCRKEFKASTEYGERSKFIRNYFVTG</sequence>
<reference evidence="1 2" key="1">
    <citation type="submission" date="2013-03" db="EMBL/GenBank/DDBJ databases">
        <authorList>
            <person name="Warren W."/>
            <person name="Wilson R.K."/>
        </authorList>
    </citation>
    <scope>NUCLEOTIDE SEQUENCE</scope>
</reference>
<dbReference type="Proteomes" id="UP000233100">
    <property type="component" value="Chromosome 11"/>
</dbReference>
<name>A0A7N9DAC2_MACFA</name>
<dbReference type="GeneTree" id="ENSGT00910000146916"/>
<evidence type="ECO:0000313" key="1">
    <source>
        <dbReference type="Ensembl" id="ENSMFAP00000063508.1"/>
    </source>
</evidence>
<accession>A0A7N9DAC2</accession>